<dbReference type="EMBL" id="DTBD01000042">
    <property type="protein sequence ID" value="HGQ64614.1"/>
    <property type="molecule type" value="Genomic_DNA"/>
</dbReference>
<evidence type="ECO:0000313" key="2">
    <source>
        <dbReference type="EMBL" id="HGQ35283.1"/>
    </source>
</evidence>
<organism evidence="3">
    <name type="scientific">Ignisphaera aggregans</name>
    <dbReference type="NCBI Taxonomy" id="334771"/>
    <lineage>
        <taxon>Archaea</taxon>
        <taxon>Thermoproteota</taxon>
        <taxon>Thermoprotei</taxon>
        <taxon>Desulfurococcales</taxon>
        <taxon>Desulfurococcaceae</taxon>
        <taxon>Ignisphaera</taxon>
    </lineage>
</organism>
<dbReference type="InterPro" id="IPR036409">
    <property type="entry name" value="Aldolase_II/adducin_N_sf"/>
</dbReference>
<dbReference type="SUPFAM" id="SSF53639">
    <property type="entry name" value="AraD/HMP-PK domain-like"/>
    <property type="match status" value="1"/>
</dbReference>
<evidence type="ECO:0000313" key="3">
    <source>
        <dbReference type="EMBL" id="HGQ64614.1"/>
    </source>
</evidence>
<name>A0A7C4JJR5_9CREN</name>
<comment type="caution">
    <text evidence="3">The sequence shown here is derived from an EMBL/GenBank/DDBJ whole genome shotgun (WGS) entry which is preliminary data.</text>
</comment>
<dbReference type="AlphaFoldDB" id="A0A7C4JJR5"/>
<dbReference type="UniPathway" id="UPA00071"/>
<proteinExistence type="predicted"/>
<gene>
    <name evidence="3" type="ORF">ENU08_05160</name>
    <name evidence="2" type="ORF">ENU41_01210</name>
</gene>
<dbReference type="InterPro" id="IPR001303">
    <property type="entry name" value="Aldolase_II/adducin_N"/>
</dbReference>
<dbReference type="Gene3D" id="3.40.225.10">
    <property type="entry name" value="Class II aldolase/adducin N-terminal domain"/>
    <property type="match status" value="1"/>
</dbReference>
<evidence type="ECO:0000259" key="1">
    <source>
        <dbReference type="Pfam" id="PF00596"/>
    </source>
</evidence>
<sequence>MSLDELKRTFATQICEALHLIYLKGLITPLTGNISIKVGDTILITPSSFFPMIRLKYELKLEDIVEVDLSGKVLKGGTYY</sequence>
<dbReference type="EMBL" id="DTCK01000009">
    <property type="protein sequence ID" value="HGQ35283.1"/>
    <property type="molecule type" value="Genomic_DNA"/>
</dbReference>
<accession>A0A7C4JJR5</accession>
<reference evidence="3" key="1">
    <citation type="journal article" date="2020" name="mSystems">
        <title>Genome- and Community-Level Interaction Insights into Carbon Utilization and Element Cycling Functions of Hydrothermarchaeota in Hydrothermal Sediment.</title>
        <authorList>
            <person name="Zhou Z."/>
            <person name="Liu Y."/>
            <person name="Xu W."/>
            <person name="Pan J."/>
            <person name="Luo Z.H."/>
            <person name="Li M."/>
        </authorList>
    </citation>
    <scope>NUCLEOTIDE SEQUENCE [LARGE SCALE GENOMIC DNA]</scope>
    <source>
        <strain evidence="3">SpSt-637</strain>
        <strain evidence="2">SpSt-667</strain>
    </source>
</reference>
<dbReference type="Pfam" id="PF00596">
    <property type="entry name" value="Aldolase_II"/>
    <property type="match status" value="1"/>
</dbReference>
<protein>
    <recommendedName>
        <fullName evidence="1">Class II aldolase/adducin N-terminal domain-containing protein</fullName>
    </recommendedName>
</protein>
<feature type="domain" description="Class II aldolase/adducin N-terminal" evidence="1">
    <location>
        <begin position="13"/>
        <end position="76"/>
    </location>
</feature>